<comment type="catalytic activity">
    <reaction evidence="2">
        <text>2 GTP = 3',3'-c-di-GMP + 2 diphosphate</text>
        <dbReference type="Rhea" id="RHEA:24898"/>
        <dbReference type="ChEBI" id="CHEBI:33019"/>
        <dbReference type="ChEBI" id="CHEBI:37565"/>
        <dbReference type="ChEBI" id="CHEBI:58805"/>
        <dbReference type="EC" id="2.7.7.65"/>
    </reaction>
</comment>
<dbReference type="SMART" id="SM00091">
    <property type="entry name" value="PAS"/>
    <property type="match status" value="1"/>
</dbReference>
<dbReference type="InterPro" id="IPR035965">
    <property type="entry name" value="PAS-like_dom_sf"/>
</dbReference>
<accession>A0ABM9DE27</accession>
<proteinExistence type="predicted"/>
<dbReference type="InterPro" id="IPR050469">
    <property type="entry name" value="Diguanylate_Cyclase"/>
</dbReference>
<dbReference type="PROSITE" id="PS50887">
    <property type="entry name" value="GGDEF"/>
    <property type="match status" value="1"/>
</dbReference>
<dbReference type="EMBL" id="OW150024">
    <property type="protein sequence ID" value="CAH2032656.1"/>
    <property type="molecule type" value="Genomic_DNA"/>
</dbReference>
<dbReference type="PROSITE" id="PS50112">
    <property type="entry name" value="PAS"/>
    <property type="match status" value="1"/>
</dbReference>
<dbReference type="Pfam" id="PF00990">
    <property type="entry name" value="GGDEF"/>
    <property type="match status" value="1"/>
</dbReference>
<dbReference type="InterPro" id="IPR000160">
    <property type="entry name" value="GGDEF_dom"/>
</dbReference>
<dbReference type="PANTHER" id="PTHR45138">
    <property type="entry name" value="REGULATORY COMPONENTS OF SENSORY TRANSDUCTION SYSTEM"/>
    <property type="match status" value="1"/>
</dbReference>
<dbReference type="NCBIfam" id="TIGR00229">
    <property type="entry name" value="sensory_box"/>
    <property type="match status" value="1"/>
</dbReference>
<dbReference type="InterPro" id="IPR043128">
    <property type="entry name" value="Rev_trsase/Diguanyl_cyclase"/>
</dbReference>
<dbReference type="InterPro" id="IPR000014">
    <property type="entry name" value="PAS"/>
</dbReference>
<gene>
    <name evidence="5" type="ORF">GEAMG1_2820</name>
</gene>
<dbReference type="SUPFAM" id="SSF55073">
    <property type="entry name" value="Nucleotide cyclase"/>
    <property type="match status" value="1"/>
</dbReference>
<evidence type="ECO:0000259" key="3">
    <source>
        <dbReference type="PROSITE" id="PS50112"/>
    </source>
</evidence>
<dbReference type="Pfam" id="PF08448">
    <property type="entry name" value="PAS_4"/>
    <property type="match status" value="1"/>
</dbReference>
<evidence type="ECO:0000313" key="5">
    <source>
        <dbReference type="EMBL" id="CAH2032656.1"/>
    </source>
</evidence>
<keyword evidence="6" id="KW-1185">Reference proteome</keyword>
<reference evidence="5 6" key="1">
    <citation type="submission" date="2022-03" db="EMBL/GenBank/DDBJ databases">
        <authorList>
            <person name="Koch H."/>
        </authorList>
    </citation>
    <scope>NUCLEOTIDE SEQUENCE [LARGE SCALE GENOMIC DNA]</scope>
    <source>
        <strain evidence="5 6">G1</strain>
    </source>
</reference>
<dbReference type="InterPro" id="IPR029787">
    <property type="entry name" value="Nucleotide_cyclase"/>
</dbReference>
<dbReference type="SMART" id="SM00267">
    <property type="entry name" value="GGDEF"/>
    <property type="match status" value="1"/>
</dbReference>
<dbReference type="NCBIfam" id="TIGR00254">
    <property type="entry name" value="GGDEF"/>
    <property type="match status" value="1"/>
</dbReference>
<dbReference type="EC" id="2.7.7.65" evidence="1"/>
<evidence type="ECO:0000259" key="4">
    <source>
        <dbReference type="PROSITE" id="PS50887"/>
    </source>
</evidence>
<feature type="domain" description="GGDEF" evidence="4">
    <location>
        <begin position="171"/>
        <end position="303"/>
    </location>
</feature>
<dbReference type="SUPFAM" id="SSF55785">
    <property type="entry name" value="PYP-like sensor domain (PAS domain)"/>
    <property type="match status" value="1"/>
</dbReference>
<organism evidence="5 6">
    <name type="scientific">Trichlorobacter ammonificans</name>
    <dbReference type="NCBI Taxonomy" id="2916410"/>
    <lineage>
        <taxon>Bacteria</taxon>
        <taxon>Pseudomonadati</taxon>
        <taxon>Thermodesulfobacteriota</taxon>
        <taxon>Desulfuromonadia</taxon>
        <taxon>Geobacterales</taxon>
        <taxon>Geobacteraceae</taxon>
        <taxon>Trichlorobacter</taxon>
    </lineage>
</organism>
<evidence type="ECO:0000256" key="2">
    <source>
        <dbReference type="ARBA" id="ARBA00034247"/>
    </source>
</evidence>
<dbReference type="RefSeq" id="WP_305733395.1">
    <property type="nucleotide sequence ID" value="NZ_OW150024.1"/>
</dbReference>
<dbReference type="Gene3D" id="3.30.70.270">
    <property type="match status" value="1"/>
</dbReference>
<dbReference type="CDD" id="cd00130">
    <property type="entry name" value="PAS"/>
    <property type="match status" value="1"/>
</dbReference>
<evidence type="ECO:0000313" key="6">
    <source>
        <dbReference type="Proteomes" id="UP001295463"/>
    </source>
</evidence>
<dbReference type="CDD" id="cd01949">
    <property type="entry name" value="GGDEF"/>
    <property type="match status" value="1"/>
</dbReference>
<name>A0ABM9DE27_9BACT</name>
<dbReference type="Proteomes" id="UP001295463">
    <property type="component" value="Chromosome"/>
</dbReference>
<dbReference type="Gene3D" id="3.30.450.20">
    <property type="entry name" value="PAS domain"/>
    <property type="match status" value="1"/>
</dbReference>
<dbReference type="PANTHER" id="PTHR45138:SF9">
    <property type="entry name" value="DIGUANYLATE CYCLASE DGCM-RELATED"/>
    <property type="match status" value="1"/>
</dbReference>
<dbReference type="InterPro" id="IPR013656">
    <property type="entry name" value="PAS_4"/>
</dbReference>
<sequence length="308" mass="35563">MNSEYRQIFDTTNQGLVVLDRNLTVTDWNRWMEMHSSIRADEIIGRPLFDFYPSLQHKQAFTRAVKCAFSFGSFGYFSQKLHHYLFPMRNPHAGIELFPRMQQHCTLGPLRDESGQINSLFIAVQDVTEFVLYEHRLIEMTRVDSLTGLYNRRFLTQRLEEELERSRRHGNPLCLMLMDVDHFKQINDSRGHLCGDQVLRSLAQTLRDMFRKSDILGRFGGEEFVCILPETTLEKACILTERCRTSIADIELFYQNTPFAITISAGVTELTVNDSADSLIRRADNAMYQAKQAGRNRCICTPPPPPSP</sequence>
<protein>
    <recommendedName>
        <fullName evidence="1">diguanylate cyclase</fullName>
        <ecNumber evidence="1">2.7.7.65</ecNumber>
    </recommendedName>
</protein>
<evidence type="ECO:0000256" key="1">
    <source>
        <dbReference type="ARBA" id="ARBA00012528"/>
    </source>
</evidence>
<feature type="domain" description="PAS" evidence="3">
    <location>
        <begin position="1"/>
        <end position="52"/>
    </location>
</feature>